<evidence type="ECO:0000313" key="3">
    <source>
        <dbReference type="Proteomes" id="UP000250123"/>
    </source>
</evidence>
<dbReference type="Proteomes" id="UP000250123">
    <property type="component" value="Chromosome SHEWBE"/>
</dbReference>
<keyword evidence="1" id="KW-0472">Membrane</keyword>
<dbReference type="KEGG" id="sbk:SHEWBE_4479"/>
<feature type="transmembrane region" description="Helical" evidence="1">
    <location>
        <begin position="22"/>
        <end position="43"/>
    </location>
</feature>
<gene>
    <name evidence="2" type="ORF">SHEWBE_4479</name>
</gene>
<keyword evidence="1" id="KW-0812">Transmembrane</keyword>
<organism evidence="2 3">
    <name type="scientific">Shewanella benthica</name>
    <dbReference type="NCBI Taxonomy" id="43661"/>
    <lineage>
        <taxon>Bacteria</taxon>
        <taxon>Pseudomonadati</taxon>
        <taxon>Pseudomonadota</taxon>
        <taxon>Gammaproteobacteria</taxon>
        <taxon>Alteromonadales</taxon>
        <taxon>Shewanellaceae</taxon>
        <taxon>Shewanella</taxon>
    </lineage>
</organism>
<dbReference type="AlphaFoldDB" id="A0A330M6S4"/>
<name>A0A330M6S4_9GAMM</name>
<protein>
    <submittedName>
        <fullName evidence="2">Uncharacterized protein</fullName>
    </submittedName>
</protein>
<proteinExistence type="predicted"/>
<evidence type="ECO:0000256" key="1">
    <source>
        <dbReference type="SAM" id="Phobius"/>
    </source>
</evidence>
<dbReference type="EMBL" id="LS483452">
    <property type="protein sequence ID" value="SQH78439.1"/>
    <property type="molecule type" value="Genomic_DNA"/>
</dbReference>
<reference evidence="3" key="1">
    <citation type="submission" date="2018-06" db="EMBL/GenBank/DDBJ databases">
        <authorList>
            <person name="Cea G.-C."/>
            <person name="William W."/>
        </authorList>
    </citation>
    <scope>NUCLEOTIDE SEQUENCE [LARGE SCALE GENOMIC DNA]</scope>
    <source>
        <strain evidence="3">DB21MT-2</strain>
    </source>
</reference>
<accession>A0A330M6S4</accession>
<evidence type="ECO:0000313" key="2">
    <source>
        <dbReference type="EMBL" id="SQH78439.1"/>
    </source>
</evidence>
<sequence>MLSGAQFDEIRPVYKGLLKRKVLSITQLLIYTPIYSFVVKFLCMHNKPAENVMQVVK</sequence>
<keyword evidence="1" id="KW-1133">Transmembrane helix</keyword>